<dbReference type="PANTHER" id="PTHR35174:SF3">
    <property type="entry name" value="BLL7171 PROTEIN"/>
    <property type="match status" value="1"/>
</dbReference>
<reference evidence="3" key="2">
    <citation type="journal article" date="2021" name="Microbiome">
        <title>Successional dynamics and alternative stable states in a saline activated sludge microbial community over 9 years.</title>
        <authorList>
            <person name="Wang Y."/>
            <person name="Ye J."/>
            <person name="Ju F."/>
            <person name="Liu L."/>
            <person name="Boyd J.A."/>
            <person name="Deng Y."/>
            <person name="Parks D.H."/>
            <person name="Jiang X."/>
            <person name="Yin X."/>
            <person name="Woodcroft B.J."/>
            <person name="Tyson G.W."/>
            <person name="Hugenholtz P."/>
            <person name="Polz M.F."/>
            <person name="Zhang T."/>
        </authorList>
    </citation>
    <scope>NUCLEOTIDE SEQUENCE</scope>
    <source>
        <strain evidence="3">HKST-UBA02</strain>
    </source>
</reference>
<comment type="similarity">
    <text evidence="1">Belongs to the YciI family.</text>
</comment>
<dbReference type="EMBL" id="JAGQHS010000182">
    <property type="protein sequence ID" value="MCA9758536.1"/>
    <property type="molecule type" value="Genomic_DNA"/>
</dbReference>
<accession>A0A956NHD7</accession>
<feature type="domain" description="YCII-related" evidence="2">
    <location>
        <begin position="1"/>
        <end position="103"/>
    </location>
</feature>
<evidence type="ECO:0000259" key="2">
    <source>
        <dbReference type="Pfam" id="PF03795"/>
    </source>
</evidence>
<dbReference type="InterPro" id="IPR011008">
    <property type="entry name" value="Dimeric_a/b-barrel"/>
</dbReference>
<dbReference type="SUPFAM" id="SSF54909">
    <property type="entry name" value="Dimeric alpha+beta barrel"/>
    <property type="match status" value="1"/>
</dbReference>
<proteinExistence type="inferred from homology"/>
<evidence type="ECO:0000313" key="4">
    <source>
        <dbReference type="Proteomes" id="UP000739538"/>
    </source>
</evidence>
<dbReference type="InterPro" id="IPR005545">
    <property type="entry name" value="YCII"/>
</dbReference>
<evidence type="ECO:0000313" key="3">
    <source>
        <dbReference type="EMBL" id="MCA9758536.1"/>
    </source>
</evidence>
<protein>
    <recommendedName>
        <fullName evidence="2">YCII-related domain-containing protein</fullName>
    </recommendedName>
</protein>
<dbReference type="Gene3D" id="3.30.70.1060">
    <property type="entry name" value="Dimeric alpha+beta barrel"/>
    <property type="match status" value="1"/>
</dbReference>
<dbReference type="PANTHER" id="PTHR35174">
    <property type="entry name" value="BLL7171 PROTEIN-RELATED"/>
    <property type="match status" value="1"/>
</dbReference>
<organism evidence="3 4">
    <name type="scientific">Eiseniibacteriota bacterium</name>
    <dbReference type="NCBI Taxonomy" id="2212470"/>
    <lineage>
        <taxon>Bacteria</taxon>
        <taxon>Candidatus Eiseniibacteriota</taxon>
    </lineage>
</organism>
<name>A0A956NHD7_UNCEI</name>
<dbReference type="AlphaFoldDB" id="A0A956NHD7"/>
<gene>
    <name evidence="3" type="ORF">KDA27_22255</name>
</gene>
<reference evidence="3" key="1">
    <citation type="submission" date="2020-04" db="EMBL/GenBank/DDBJ databases">
        <authorList>
            <person name="Zhang T."/>
        </authorList>
    </citation>
    <scope>NUCLEOTIDE SEQUENCE</scope>
    <source>
        <strain evidence="3">HKST-UBA02</strain>
    </source>
</reference>
<sequence length="121" mass="13380">MKYLCLLYGNEQKVSALSKEEFAAVVERCKAHDEELKRTRAVLSVESLEWDVTTVQPRGGKPTVTDGPFVETRDVVGSFMVIEARDLNDAIRIASLHPAANLGEDLGWGIEIRPIADGCHQ</sequence>
<evidence type="ECO:0000256" key="1">
    <source>
        <dbReference type="ARBA" id="ARBA00007689"/>
    </source>
</evidence>
<comment type="caution">
    <text evidence="3">The sequence shown here is derived from an EMBL/GenBank/DDBJ whole genome shotgun (WGS) entry which is preliminary data.</text>
</comment>
<dbReference type="Proteomes" id="UP000739538">
    <property type="component" value="Unassembled WGS sequence"/>
</dbReference>
<dbReference type="Pfam" id="PF03795">
    <property type="entry name" value="YCII"/>
    <property type="match status" value="1"/>
</dbReference>